<dbReference type="Proteomes" id="UP000036834">
    <property type="component" value="Unassembled WGS sequence"/>
</dbReference>
<dbReference type="InterPro" id="IPR003593">
    <property type="entry name" value="AAA+_ATPase"/>
</dbReference>
<evidence type="ECO:0000313" key="7">
    <source>
        <dbReference type="EMBL" id="GED71951.1"/>
    </source>
</evidence>
<reference evidence="7 10" key="3">
    <citation type="submission" date="2019-06" db="EMBL/GenBank/DDBJ databases">
        <title>Whole genome shotgun sequence of Brevibacillus reuszeri NBRC 15719.</title>
        <authorList>
            <person name="Hosoyama A."/>
            <person name="Uohara A."/>
            <person name="Ohji S."/>
            <person name="Ichikawa N."/>
        </authorList>
    </citation>
    <scope>NUCLEOTIDE SEQUENCE [LARGE SCALE GENOMIC DNA]</scope>
    <source>
        <strain evidence="7 10">NBRC 15719</strain>
    </source>
</reference>
<evidence type="ECO:0000313" key="9">
    <source>
        <dbReference type="Proteomes" id="UP000036834"/>
    </source>
</evidence>
<dbReference type="PRINTS" id="PR01590">
    <property type="entry name" value="HTHFIS"/>
</dbReference>
<dbReference type="OrthoDB" id="9771372at2"/>
<evidence type="ECO:0000259" key="6">
    <source>
        <dbReference type="PROSITE" id="PS50045"/>
    </source>
</evidence>
<dbReference type="Gene3D" id="1.10.8.60">
    <property type="match status" value="1"/>
</dbReference>
<dbReference type="Proteomes" id="UP000319578">
    <property type="component" value="Unassembled WGS sequence"/>
</dbReference>
<dbReference type="GO" id="GO:0006355">
    <property type="term" value="P:regulation of DNA-templated transcription"/>
    <property type="evidence" value="ECO:0007669"/>
    <property type="project" value="InterPro"/>
</dbReference>
<organism evidence="8 9">
    <name type="scientific">Brevibacillus reuszeri</name>
    <dbReference type="NCBI Taxonomy" id="54915"/>
    <lineage>
        <taxon>Bacteria</taxon>
        <taxon>Bacillati</taxon>
        <taxon>Bacillota</taxon>
        <taxon>Bacilli</taxon>
        <taxon>Bacillales</taxon>
        <taxon>Paenibacillaceae</taxon>
        <taxon>Brevibacillus</taxon>
    </lineage>
</organism>
<dbReference type="PROSITE" id="PS50045">
    <property type="entry name" value="SIGMA54_INTERACT_4"/>
    <property type="match status" value="1"/>
</dbReference>
<evidence type="ECO:0000313" key="8">
    <source>
        <dbReference type="EMBL" id="KNB74802.1"/>
    </source>
</evidence>
<dbReference type="InterPro" id="IPR035965">
    <property type="entry name" value="PAS-like_dom_sf"/>
</dbReference>
<dbReference type="Pfam" id="PF00158">
    <property type="entry name" value="Sigma54_activat"/>
    <property type="match status" value="1"/>
</dbReference>
<dbReference type="FunFam" id="3.40.50.300:FF:000006">
    <property type="entry name" value="DNA-binding transcriptional regulator NtrC"/>
    <property type="match status" value="1"/>
</dbReference>
<evidence type="ECO:0000313" key="10">
    <source>
        <dbReference type="Proteomes" id="UP000319578"/>
    </source>
</evidence>
<dbReference type="InterPro" id="IPR000014">
    <property type="entry name" value="PAS"/>
</dbReference>
<dbReference type="PANTHER" id="PTHR32071">
    <property type="entry name" value="TRANSCRIPTIONAL REGULATORY PROTEIN"/>
    <property type="match status" value="1"/>
</dbReference>
<dbReference type="InterPro" id="IPR027417">
    <property type="entry name" value="P-loop_NTPase"/>
</dbReference>
<dbReference type="CDD" id="cd00130">
    <property type="entry name" value="PAS"/>
    <property type="match status" value="1"/>
</dbReference>
<dbReference type="EMBL" id="LGIQ01000001">
    <property type="protein sequence ID" value="KNB74802.1"/>
    <property type="molecule type" value="Genomic_DNA"/>
</dbReference>
<gene>
    <name evidence="8" type="ORF">ADS79_00310</name>
    <name evidence="7" type="ORF">BRE01_56530</name>
</gene>
<dbReference type="Pfam" id="PF25601">
    <property type="entry name" value="AAA_lid_14"/>
    <property type="match status" value="1"/>
</dbReference>
<dbReference type="EMBL" id="BJON01000024">
    <property type="protein sequence ID" value="GED71951.1"/>
    <property type="molecule type" value="Genomic_DNA"/>
</dbReference>
<dbReference type="InterPro" id="IPR009057">
    <property type="entry name" value="Homeodomain-like_sf"/>
</dbReference>
<keyword evidence="5" id="KW-0804">Transcription</keyword>
<dbReference type="Pfam" id="PF08448">
    <property type="entry name" value="PAS_4"/>
    <property type="match status" value="1"/>
</dbReference>
<keyword evidence="4" id="KW-0238">DNA-binding</keyword>
<reference evidence="8" key="2">
    <citation type="submission" date="2015-07" db="EMBL/GenBank/DDBJ databases">
        <title>MeaNS - Measles Nucleotide Surveillance Program.</title>
        <authorList>
            <person name="Tran T."/>
            <person name="Druce J."/>
        </authorList>
    </citation>
    <scope>NUCLEOTIDE SEQUENCE</scope>
    <source>
        <strain evidence="8">DSM 9887</strain>
    </source>
</reference>
<evidence type="ECO:0000256" key="1">
    <source>
        <dbReference type="ARBA" id="ARBA00022741"/>
    </source>
</evidence>
<evidence type="ECO:0000256" key="3">
    <source>
        <dbReference type="ARBA" id="ARBA00023015"/>
    </source>
</evidence>
<dbReference type="CDD" id="cd00009">
    <property type="entry name" value="AAA"/>
    <property type="match status" value="1"/>
</dbReference>
<dbReference type="SUPFAM" id="SSF52540">
    <property type="entry name" value="P-loop containing nucleoside triphosphate hydrolases"/>
    <property type="match status" value="1"/>
</dbReference>
<dbReference type="Gene3D" id="1.10.10.60">
    <property type="entry name" value="Homeodomain-like"/>
    <property type="match status" value="1"/>
</dbReference>
<dbReference type="PROSITE" id="PS00676">
    <property type="entry name" value="SIGMA54_INTERACT_2"/>
    <property type="match status" value="1"/>
</dbReference>
<dbReference type="SMART" id="SM00382">
    <property type="entry name" value="AAA"/>
    <property type="match status" value="1"/>
</dbReference>
<dbReference type="Pfam" id="PF02954">
    <property type="entry name" value="HTH_8"/>
    <property type="match status" value="1"/>
</dbReference>
<dbReference type="InterPro" id="IPR058031">
    <property type="entry name" value="AAA_lid_NorR"/>
</dbReference>
<dbReference type="GO" id="GO:0005524">
    <property type="term" value="F:ATP binding"/>
    <property type="evidence" value="ECO:0007669"/>
    <property type="project" value="UniProtKB-KW"/>
</dbReference>
<dbReference type="Gene3D" id="3.40.50.300">
    <property type="entry name" value="P-loop containing nucleotide triphosphate hydrolases"/>
    <property type="match status" value="1"/>
</dbReference>
<feature type="domain" description="Sigma-54 factor interaction" evidence="6">
    <location>
        <begin position="155"/>
        <end position="383"/>
    </location>
</feature>
<reference evidence="9" key="1">
    <citation type="submission" date="2015-07" db="EMBL/GenBank/DDBJ databases">
        <title>Genome sequencing project for genomic taxonomy and phylogenomics of Bacillus-like bacteria.</title>
        <authorList>
            <person name="Liu B."/>
            <person name="Wang J."/>
            <person name="Zhu Y."/>
            <person name="Liu G."/>
            <person name="Chen Q."/>
            <person name="Chen Z."/>
            <person name="Lan J."/>
            <person name="Che J."/>
            <person name="Ge C."/>
            <person name="Shi H."/>
            <person name="Pan Z."/>
            <person name="Liu X."/>
        </authorList>
    </citation>
    <scope>NUCLEOTIDE SEQUENCE [LARGE SCALE GENOMIC DNA]</scope>
    <source>
        <strain evidence="9">DSM 9887</strain>
    </source>
</reference>
<dbReference type="InterPro" id="IPR013656">
    <property type="entry name" value="PAS_4"/>
</dbReference>
<protein>
    <submittedName>
        <fullName evidence="7">Sigma-54-dependent Fis family transcriptional regulator</fullName>
    </submittedName>
</protein>
<dbReference type="AlphaFoldDB" id="A0A0K9Z1L3"/>
<accession>A0A0K9Z1L3</accession>
<dbReference type="GO" id="GO:0043565">
    <property type="term" value="F:sequence-specific DNA binding"/>
    <property type="evidence" value="ECO:0007669"/>
    <property type="project" value="InterPro"/>
</dbReference>
<dbReference type="InterPro" id="IPR025943">
    <property type="entry name" value="Sigma_54_int_dom_ATP-bd_2"/>
</dbReference>
<dbReference type="RefSeq" id="WP_049736426.1">
    <property type="nucleotide sequence ID" value="NZ_BJON01000024.1"/>
</dbReference>
<comment type="caution">
    <text evidence="8">The sequence shown here is derived from an EMBL/GenBank/DDBJ whole genome shotgun (WGS) entry which is preliminary data.</text>
</comment>
<dbReference type="PROSITE" id="PS00688">
    <property type="entry name" value="SIGMA54_INTERACT_3"/>
    <property type="match status" value="1"/>
</dbReference>
<dbReference type="NCBIfam" id="TIGR00229">
    <property type="entry name" value="sensory_box"/>
    <property type="match status" value="1"/>
</dbReference>
<dbReference type="InterPro" id="IPR025944">
    <property type="entry name" value="Sigma_54_int_dom_CS"/>
</dbReference>
<keyword evidence="3" id="KW-0805">Transcription regulation</keyword>
<evidence type="ECO:0000256" key="5">
    <source>
        <dbReference type="ARBA" id="ARBA00023163"/>
    </source>
</evidence>
<dbReference type="STRING" id="54915.ADS79_00310"/>
<dbReference type="SUPFAM" id="SSF46689">
    <property type="entry name" value="Homeodomain-like"/>
    <property type="match status" value="1"/>
</dbReference>
<dbReference type="PATRIC" id="fig|54915.3.peg.68"/>
<dbReference type="InterPro" id="IPR025662">
    <property type="entry name" value="Sigma_54_int_dom_ATP-bd_1"/>
</dbReference>
<proteinExistence type="predicted"/>
<sequence>MEDLRGKSKQWEQIFSVIREGVLVVDLNLRVTYVNEAVQNIGIYPEKVIGENIFQVFPNLKQEHSHFVKVLATGQPITDKVLTFVTYRGERKTTLTSTFPLYENGVLTGAFEVFQDISAIDELSKKIVFYQNKERQVDPQNKKPAVSSMYTIDSIIGNSRAIEALKDKISLIADSFSPVLLYGETGTGKELIAQSIHTASAKKNAPFIAQNCAAIPESLLEGILFGTEKGGFTGADSRPGLFELANGGILFLDEINSMPLSLQAKLLRVIQEKKVRRVGGQKEIDIDFRIVAATNVNPEVILQTGEMRSDLFYRLNVIYLELPPLRNRRDDIPLLIDHYIAYYNAQFNKKVQGVNQETMSFFMEYMWPGNIRELRNMIERAMNMQEREVIQLEDVNLGALFGVSSMTASALPVEGRKQQGSLKDALKEVEVEMIKQALLEAKGNVSKAARKLDIPQQTMNHKIDKYTLRPFIYQMKLSATQK</sequence>
<keyword evidence="2" id="KW-0067">ATP-binding</keyword>
<evidence type="ECO:0000256" key="4">
    <source>
        <dbReference type="ARBA" id="ARBA00023125"/>
    </source>
</evidence>
<dbReference type="SUPFAM" id="SSF55785">
    <property type="entry name" value="PYP-like sensor domain (PAS domain)"/>
    <property type="match status" value="1"/>
</dbReference>
<name>A0A0K9Z1L3_9BACL</name>
<dbReference type="Gene3D" id="3.30.450.20">
    <property type="entry name" value="PAS domain"/>
    <property type="match status" value="1"/>
</dbReference>
<dbReference type="InterPro" id="IPR002197">
    <property type="entry name" value="HTH_Fis"/>
</dbReference>
<dbReference type="PROSITE" id="PS00675">
    <property type="entry name" value="SIGMA54_INTERACT_1"/>
    <property type="match status" value="1"/>
</dbReference>
<dbReference type="PANTHER" id="PTHR32071:SF74">
    <property type="entry name" value="TRANSCRIPTIONAL ACTIVATOR ROCR"/>
    <property type="match status" value="1"/>
</dbReference>
<evidence type="ECO:0000256" key="2">
    <source>
        <dbReference type="ARBA" id="ARBA00022840"/>
    </source>
</evidence>
<keyword evidence="10" id="KW-1185">Reference proteome</keyword>
<keyword evidence="1" id="KW-0547">Nucleotide-binding</keyword>
<dbReference type="InterPro" id="IPR002078">
    <property type="entry name" value="Sigma_54_int"/>
</dbReference>